<evidence type="ECO:0000259" key="3">
    <source>
        <dbReference type="Pfam" id="PF03152"/>
    </source>
</evidence>
<dbReference type="Proteomes" id="UP000030816">
    <property type="component" value="Unassembled WGS sequence"/>
</dbReference>
<dbReference type="Pfam" id="PF24503">
    <property type="entry name" value="DUF7590"/>
    <property type="match status" value="1"/>
</dbReference>
<dbReference type="InterPro" id="IPR032353">
    <property type="entry name" value="AZUL"/>
</dbReference>
<comment type="similarity">
    <text evidence="1">Belongs to the UFD1 family.</text>
</comment>
<dbReference type="STRING" id="1081103.A0A0B2X8C6"/>
<feature type="domain" description="Ubiquitin-protein ligase E3A N-terminal zinc-binding" evidence="4">
    <location>
        <begin position="646"/>
        <end position="683"/>
    </location>
</feature>
<proteinExistence type="inferred from homology"/>
<organism evidence="7 8">
    <name type="scientific">Metarhizium album (strain ARSEF 1941)</name>
    <dbReference type="NCBI Taxonomy" id="1081103"/>
    <lineage>
        <taxon>Eukaryota</taxon>
        <taxon>Fungi</taxon>
        <taxon>Dikarya</taxon>
        <taxon>Ascomycota</taxon>
        <taxon>Pezizomycotina</taxon>
        <taxon>Sordariomycetes</taxon>
        <taxon>Hypocreomycetidae</taxon>
        <taxon>Hypocreales</taxon>
        <taxon>Clavicipitaceae</taxon>
        <taxon>Metarhizium</taxon>
    </lineage>
</organism>
<comment type="caution">
    <text evidence="7">The sequence shown here is derived from an EMBL/GenBank/DDBJ whole genome shotgun (WGS) entry which is preliminary data.</text>
</comment>
<evidence type="ECO:0000259" key="6">
    <source>
        <dbReference type="Pfam" id="PF24842"/>
    </source>
</evidence>
<evidence type="ECO:0000256" key="1">
    <source>
        <dbReference type="ARBA" id="ARBA00006043"/>
    </source>
</evidence>
<dbReference type="OrthoDB" id="193703at2759"/>
<dbReference type="Gene3D" id="6.10.130.10">
    <property type="entry name" value="Ubiquitin-protein ligase E3A, N-terminal zinc-binding domain (AZUL)"/>
    <property type="match status" value="1"/>
</dbReference>
<dbReference type="InterPro" id="IPR055417">
    <property type="entry name" value="UFD1_N1"/>
</dbReference>
<dbReference type="Gene3D" id="2.40.40.50">
    <property type="entry name" value="Ubiquitin fusion degradation protein UFD1, N-terminal domain"/>
    <property type="match status" value="1"/>
</dbReference>
<dbReference type="InterPro" id="IPR042299">
    <property type="entry name" value="Ufd1-like_Nn"/>
</dbReference>
<sequence length="757" mass="83785">MDEQPALRWSGSFGVPPTTATAVRNLSGDKIILPQSALEQLLAAAPSQPTTASSFTAWDSHNPYRSDALGVEQRQQLPHPLAFRLVNSQNGNVVFAGIREFSAPEGTMGLSSFLMEALGIEPQKLKANYGDRTSHPDPIDITGDEVLSTTAAIELTVHATRIPKGTYVRLRPLEAGYNPDDWKSLLERHLREHYTCLTRNSILSINGVRGENFKFLVDKLSPEGDAICVVDTDLEVDIEALNEEQARETMRQILTEAQTEIVGGVSKGGHLDTWRQVSGNVPPGGYVDYVLPSWDRSQPLSIILSGIEQEDSLDLFVTPKSSRQRALPRDTAHVFGDFSSAENGIKSITISPANVEMEGAESILVSVHGFPSPYRRESEPISFTIRAKIGSPTIIAGQERMEDDGEEHSSDERQCSNCRQWVPERTMILHENFCRRNNIPCPQCASVFKKGSDEWHSHWHCEHDSARGNSAASKSKHDSICHKHRTCQDCEFTTDSLADLAGHRTSVCPGKLILCRFCHLEVPQEGDPFNPSPEVVLSGLTAHELADGARTSECHLCDKIVRLRDMETHMKHHELDKMSREKPEICHNENCGRTFHGVGPKGQIGAGTSQGQGPGNDIGLCSLCFGPLYVSMHDPEGKALKRRIERKYLGQMMTGCGRPHCANEWCKTGRKNIKAEAKGTSASAVLPLVKPLMAMAGTPNGHMYFCVDETNQKRRSMAEMLAAEKSWDLEWCVAAAEAEKGNLDRMRDWLQAWAPRR</sequence>
<feature type="domain" description="DUF7590" evidence="5">
    <location>
        <begin position="264"/>
        <end position="389"/>
    </location>
</feature>
<evidence type="ECO:0000256" key="2">
    <source>
        <dbReference type="ARBA" id="ARBA00022786"/>
    </source>
</evidence>
<dbReference type="GO" id="GO:0031593">
    <property type="term" value="F:polyubiquitin modification-dependent protein binding"/>
    <property type="evidence" value="ECO:0007669"/>
    <property type="project" value="TreeGrafter"/>
</dbReference>
<gene>
    <name evidence="7" type="ORF">MAM_00567</name>
</gene>
<evidence type="ECO:0000259" key="4">
    <source>
        <dbReference type="Pfam" id="PF16558"/>
    </source>
</evidence>
<name>A0A0B2X8C6_METAS</name>
<dbReference type="GO" id="GO:0034098">
    <property type="term" value="C:VCP-NPL4-UFD1 AAA ATPase complex"/>
    <property type="evidence" value="ECO:0007669"/>
    <property type="project" value="TreeGrafter"/>
</dbReference>
<dbReference type="HOGENOM" id="CLU_012913_0_0_1"/>
<keyword evidence="8" id="KW-1185">Reference proteome</keyword>
<evidence type="ECO:0000313" key="8">
    <source>
        <dbReference type="Proteomes" id="UP000030816"/>
    </source>
</evidence>
<dbReference type="EMBL" id="AZHE01000001">
    <property type="protein sequence ID" value="KHO01566.1"/>
    <property type="molecule type" value="Genomic_DNA"/>
</dbReference>
<dbReference type="Pfam" id="PF16558">
    <property type="entry name" value="AZUL"/>
    <property type="match status" value="1"/>
</dbReference>
<dbReference type="InterPro" id="IPR056012">
    <property type="entry name" value="DUF7590"/>
</dbReference>
<evidence type="ECO:0000259" key="5">
    <source>
        <dbReference type="Pfam" id="PF24503"/>
    </source>
</evidence>
<protein>
    <submittedName>
        <fullName evidence="7">Ubiquitin fusion degradation protein UFD1</fullName>
    </submittedName>
</protein>
<dbReference type="AlphaFoldDB" id="A0A0B2X8C6"/>
<reference evidence="7 8" key="1">
    <citation type="journal article" date="2014" name="Proc. Natl. Acad. Sci. U.S.A.">
        <title>Trajectory and genomic determinants of fungal-pathogen speciation and host adaptation.</title>
        <authorList>
            <person name="Hu X."/>
            <person name="Xiao G."/>
            <person name="Zheng P."/>
            <person name="Shang Y."/>
            <person name="Su Y."/>
            <person name="Zhang X."/>
            <person name="Liu X."/>
            <person name="Zhan S."/>
            <person name="St Leger R.J."/>
            <person name="Wang C."/>
        </authorList>
    </citation>
    <scope>NUCLEOTIDE SEQUENCE [LARGE SCALE GENOMIC DNA]</scope>
    <source>
        <strain evidence="7 8">ARSEF 1941</strain>
    </source>
</reference>
<feature type="domain" description="Ubiquitin fusion degradation protein UFD1 N-terminal subdomain 2" evidence="6">
    <location>
        <begin position="164"/>
        <end position="240"/>
    </location>
</feature>
<dbReference type="GO" id="GO:0036503">
    <property type="term" value="P:ERAD pathway"/>
    <property type="evidence" value="ECO:0007669"/>
    <property type="project" value="TreeGrafter"/>
</dbReference>
<dbReference type="Gene3D" id="3.10.330.10">
    <property type="match status" value="1"/>
</dbReference>
<feature type="domain" description="Ubiquitin fusion degradation protein UFD1 N-terminal subdomain 1" evidence="3">
    <location>
        <begin position="74"/>
        <end position="124"/>
    </location>
</feature>
<keyword evidence="2" id="KW-0833">Ubl conjugation pathway</keyword>
<accession>A0A0B2X8C6</accession>
<dbReference type="Pfam" id="PF23580">
    <property type="entry name" value="Znf_XAF1_N"/>
    <property type="match status" value="1"/>
</dbReference>
<dbReference type="PANTHER" id="PTHR12555:SF15">
    <property type="entry name" value="FUSION DEGRADATION PROTEIN (UFD1), PUTATIVE (AFU_ORTHOLOGUE AFUA_4G04640)-RELATED"/>
    <property type="match status" value="1"/>
</dbReference>
<dbReference type="InterPro" id="IPR042556">
    <property type="entry name" value="AZUL_sf"/>
</dbReference>
<evidence type="ECO:0000313" key="7">
    <source>
        <dbReference type="EMBL" id="KHO01566.1"/>
    </source>
</evidence>
<dbReference type="InterPro" id="IPR055418">
    <property type="entry name" value="UFD1_N2"/>
</dbReference>
<dbReference type="Pfam" id="PF03152">
    <property type="entry name" value="UFD1_N1"/>
    <property type="match status" value="1"/>
</dbReference>
<dbReference type="GO" id="GO:0006511">
    <property type="term" value="P:ubiquitin-dependent protein catabolic process"/>
    <property type="evidence" value="ECO:0007669"/>
    <property type="project" value="InterPro"/>
</dbReference>
<dbReference type="GeneID" id="63735022"/>
<dbReference type="InterPro" id="IPR004854">
    <property type="entry name" value="Ufd1-like"/>
</dbReference>
<dbReference type="Pfam" id="PF24842">
    <property type="entry name" value="UFD1_N2"/>
    <property type="match status" value="1"/>
</dbReference>
<dbReference type="PANTHER" id="PTHR12555">
    <property type="entry name" value="UBIQUITIN FUSION DEGRADATON PROTEIN 1"/>
    <property type="match status" value="1"/>
</dbReference>
<dbReference type="RefSeq" id="XP_040682631.1">
    <property type="nucleotide sequence ID" value="XM_040819366.1"/>
</dbReference>